<evidence type="ECO:0000256" key="1">
    <source>
        <dbReference type="ARBA" id="ARBA00023157"/>
    </source>
</evidence>
<accession>A0A6I9MQZ8</accession>
<feature type="disulfide bond" evidence="3">
    <location>
        <begin position="33"/>
        <end position="45"/>
    </location>
</feature>
<dbReference type="PANTHER" id="PTHR10574">
    <property type="entry name" value="NETRIN/LAMININ-RELATED"/>
    <property type="match status" value="1"/>
</dbReference>
<reference evidence="6" key="1">
    <citation type="submission" date="2025-08" db="UniProtKB">
        <authorList>
            <consortium name="RefSeq"/>
        </authorList>
    </citation>
    <scope>IDENTIFICATION</scope>
    <source>
        <tissue evidence="6">Muscle</tissue>
    </source>
</reference>
<sequence>MNTGCCMCRDAFRGEKCIECQIGYRDFPQCTQCECDVAGSDSQTCDLERDVCACADRTGKCSCKANVEGHNCERCKSDTFGLSVPNPLGCSNCYCYGLTSSCSEAQGLIRMW</sequence>
<protein>
    <submittedName>
        <fullName evidence="6">Laminin subunit alpha-2-like</fullName>
    </submittedName>
</protein>
<evidence type="ECO:0000256" key="2">
    <source>
        <dbReference type="ARBA" id="ARBA00023292"/>
    </source>
</evidence>
<feature type="disulfide bond" evidence="3">
    <location>
        <begin position="63"/>
        <end position="72"/>
    </location>
</feature>
<dbReference type="InterPro" id="IPR002049">
    <property type="entry name" value="LE_dom"/>
</dbReference>
<dbReference type="InterPro" id="IPR050440">
    <property type="entry name" value="Laminin/Netrin_ECM"/>
</dbReference>
<dbReference type="AlphaFoldDB" id="A0A6I9MQZ8"/>
<dbReference type="RefSeq" id="XP_010765693.1">
    <property type="nucleotide sequence ID" value="XM_010767391.1"/>
</dbReference>
<dbReference type="CDD" id="cd00055">
    <property type="entry name" value="EGF_Lam"/>
    <property type="match status" value="1"/>
</dbReference>
<keyword evidence="1 3" id="KW-1015">Disulfide bond</keyword>
<evidence type="ECO:0000259" key="4">
    <source>
        <dbReference type="PROSITE" id="PS50027"/>
    </source>
</evidence>
<evidence type="ECO:0000313" key="6">
    <source>
        <dbReference type="RefSeq" id="XP_010765693.1"/>
    </source>
</evidence>
<dbReference type="PANTHER" id="PTHR10574:SF406">
    <property type="entry name" value="LAMININ SUBUNIT ALPHA 5"/>
    <property type="match status" value="1"/>
</dbReference>
<dbReference type="GO" id="GO:0005201">
    <property type="term" value="F:extracellular matrix structural constituent"/>
    <property type="evidence" value="ECO:0007669"/>
    <property type="project" value="TreeGrafter"/>
</dbReference>
<dbReference type="OrthoDB" id="18487at2759"/>
<comment type="caution">
    <text evidence="3">Lacks conserved residue(s) required for the propagation of feature annotation.</text>
</comment>
<dbReference type="KEGG" id="ncc:104942193"/>
<proteinExistence type="predicted"/>
<feature type="non-terminal residue" evidence="6">
    <location>
        <position position="112"/>
    </location>
</feature>
<dbReference type="FunFam" id="2.170.300.10:FF:000008">
    <property type="entry name" value="Laminin subunit alpha 2"/>
    <property type="match status" value="1"/>
</dbReference>
<dbReference type="SMART" id="SM00180">
    <property type="entry name" value="EGF_Lam"/>
    <property type="match status" value="1"/>
</dbReference>
<dbReference type="GO" id="GO:0005604">
    <property type="term" value="C:basement membrane"/>
    <property type="evidence" value="ECO:0007669"/>
    <property type="project" value="TreeGrafter"/>
</dbReference>
<dbReference type="GO" id="GO:0007411">
    <property type="term" value="P:axon guidance"/>
    <property type="evidence" value="ECO:0007669"/>
    <property type="project" value="TreeGrafter"/>
</dbReference>
<keyword evidence="2 3" id="KW-0424">Laminin EGF-like domain</keyword>
<name>A0A6I9MQZ8_9TELE</name>
<gene>
    <name evidence="6" type="primary">LOC104942193</name>
</gene>
<dbReference type="GO" id="GO:0009887">
    <property type="term" value="P:animal organ morphogenesis"/>
    <property type="evidence" value="ECO:0007669"/>
    <property type="project" value="TreeGrafter"/>
</dbReference>
<dbReference type="Proteomes" id="UP000504611">
    <property type="component" value="Unplaced"/>
</dbReference>
<evidence type="ECO:0000256" key="3">
    <source>
        <dbReference type="PROSITE-ProRule" id="PRU00460"/>
    </source>
</evidence>
<dbReference type="Pfam" id="PF00053">
    <property type="entry name" value="EGF_laminin"/>
    <property type="match status" value="2"/>
</dbReference>
<dbReference type="PROSITE" id="PS50027">
    <property type="entry name" value="EGF_LAM_2"/>
    <property type="match status" value="1"/>
</dbReference>
<dbReference type="PROSITE" id="PS01248">
    <property type="entry name" value="EGF_LAM_1"/>
    <property type="match status" value="1"/>
</dbReference>
<feature type="domain" description="Laminin EGF-like" evidence="4">
    <location>
        <begin position="33"/>
        <end position="92"/>
    </location>
</feature>
<keyword evidence="5" id="KW-1185">Reference proteome</keyword>
<dbReference type="GO" id="GO:0009888">
    <property type="term" value="P:tissue development"/>
    <property type="evidence" value="ECO:0007669"/>
    <property type="project" value="TreeGrafter"/>
</dbReference>
<dbReference type="Gene3D" id="2.170.300.10">
    <property type="entry name" value="Tie2 ligand-binding domain superfamily"/>
    <property type="match status" value="2"/>
</dbReference>
<organism evidence="5 6">
    <name type="scientific">Notothenia coriiceps</name>
    <name type="common">black rockcod</name>
    <dbReference type="NCBI Taxonomy" id="8208"/>
    <lineage>
        <taxon>Eukaryota</taxon>
        <taxon>Metazoa</taxon>
        <taxon>Chordata</taxon>
        <taxon>Craniata</taxon>
        <taxon>Vertebrata</taxon>
        <taxon>Euteleostomi</taxon>
        <taxon>Actinopterygii</taxon>
        <taxon>Neopterygii</taxon>
        <taxon>Teleostei</taxon>
        <taxon>Neoteleostei</taxon>
        <taxon>Acanthomorphata</taxon>
        <taxon>Eupercaria</taxon>
        <taxon>Perciformes</taxon>
        <taxon>Notothenioidei</taxon>
        <taxon>Nototheniidae</taxon>
        <taxon>Notothenia</taxon>
    </lineage>
</organism>
<evidence type="ECO:0000313" key="5">
    <source>
        <dbReference type="Proteomes" id="UP000504611"/>
    </source>
</evidence>
<dbReference type="GeneID" id="104942193"/>